<keyword evidence="3" id="KW-0813">Transport</keyword>
<dbReference type="EMBL" id="LR746269">
    <property type="protein sequence ID" value="CAA7397708.1"/>
    <property type="molecule type" value="Genomic_DNA"/>
</dbReference>
<feature type="transmembrane region" description="Helical" evidence="9">
    <location>
        <begin position="508"/>
        <end position="528"/>
    </location>
</feature>
<dbReference type="InterPro" id="IPR003864">
    <property type="entry name" value="CSC1/OSCA1-like_7TM"/>
</dbReference>
<dbReference type="AlphaFoldDB" id="A0A7I8KKU8"/>
<dbReference type="Proteomes" id="UP000663760">
    <property type="component" value="Chromosome 6"/>
</dbReference>
<evidence type="ECO:0000256" key="6">
    <source>
        <dbReference type="ARBA" id="ARBA00023136"/>
    </source>
</evidence>
<keyword evidence="4 9" id="KW-0812">Transmembrane</keyword>
<dbReference type="InterPro" id="IPR027815">
    <property type="entry name" value="CSC1/OSCA1-like_cyt"/>
</dbReference>
<feature type="region of interest" description="Disordered" evidence="8">
    <location>
        <begin position="714"/>
        <end position="771"/>
    </location>
</feature>
<feature type="transmembrane region" description="Helical" evidence="9">
    <location>
        <begin position="371"/>
        <end position="395"/>
    </location>
</feature>
<feature type="transmembrane region" description="Helical" evidence="9">
    <location>
        <begin position="6"/>
        <end position="28"/>
    </location>
</feature>
<comment type="subcellular location">
    <subcellularLocation>
        <location evidence="1">Membrane</location>
        <topology evidence="1">Multi-pass membrane protein</topology>
    </subcellularLocation>
</comment>
<dbReference type="PANTHER" id="PTHR13018">
    <property type="entry name" value="PROBABLE MEMBRANE PROTEIN DUF221-RELATED"/>
    <property type="match status" value="1"/>
</dbReference>
<dbReference type="Pfam" id="PF02714">
    <property type="entry name" value="RSN1_7TM"/>
    <property type="match status" value="1"/>
</dbReference>
<protein>
    <submittedName>
        <fullName evidence="13">Uncharacterized protein</fullName>
    </submittedName>
</protein>
<sequence>MATIADIGLAAAINILSAFVFFLIFAVLRLQPFNDRVYFPKWYLRGLRSSPMSSGVVGKFVNLDYRSYLRFLGWMPAALKMPEPELIEHAGLDSAVYLRIYLIGLKIFVPITFLAFTILVPVNWTNDTLEHSKMLFSSIDKLSISNIPHESHRFWAHLVMAYAFTFWTCYVLLKEYETVASMRLQFLALERRRPDQFTVLVRNVPPDPDESVSELVEHFFMVNHPDHYITHQVVYNANDLAKVVREKKKAQNWLDYNQLKYQRKPLKRPIRKTGCLGLWGKKVDSIEYYASEVERLSKEEVAEREKIVKSTKYIMPAAFVSFRTRWAAAVCAQTQQTRNPTLWLTEWAPEPRDVYWRNLAIPFVSLTIRRLIVAVAFFFLTFFFVIPIVFVQSLANIEGIEKALPFLRPIIEIKFIKSFIQGFLPGIALKIFLILLPTILMLMSKFEGLVSISSLERRSASKYYLFLLVNVFLGSIITGTAFEQLNTFIHQSANQIPVTIGQSIPMKATFFITYIMVDGWAGIAGEILRLKPLIIYHLKNVFLVKTEKDREEAMYPGSIGFDTSEPQIQLYFLLGLVYAVVTPFLLPFILIFFGLAYVVYRHQIINVYDQRYESGATFWPDVHGRIISALIISQLLLMGLLSTKQASQSTPLLVALPVLTIWFHKYCKSRYEPAFVRFPLQEAMMKDTLEHAREPDLDLKSYVSDAYMHPVFKGGYNDDEENAPPTGYGKVHGSPALVPTKRQSRRSTPVPSKHSGSLSPPSVRASSQGPR</sequence>
<dbReference type="InterPro" id="IPR032880">
    <property type="entry name" value="CSC1/OSCA1-like_N"/>
</dbReference>
<evidence type="ECO:0000256" key="3">
    <source>
        <dbReference type="ARBA" id="ARBA00022448"/>
    </source>
</evidence>
<feature type="domain" description="CSC1/OSCA1-like N-terminal transmembrane" evidence="11">
    <location>
        <begin position="9"/>
        <end position="175"/>
    </location>
</feature>
<keyword evidence="7" id="KW-0406">Ion transport</keyword>
<feature type="transmembrane region" description="Helical" evidence="9">
    <location>
        <begin position="415"/>
        <end position="442"/>
    </location>
</feature>
<feature type="transmembrane region" description="Helical" evidence="9">
    <location>
        <begin position="570"/>
        <end position="600"/>
    </location>
</feature>
<keyword evidence="5 9" id="KW-1133">Transmembrane helix</keyword>
<dbReference type="GO" id="GO:0005886">
    <property type="term" value="C:plasma membrane"/>
    <property type="evidence" value="ECO:0007669"/>
    <property type="project" value="TreeGrafter"/>
</dbReference>
<evidence type="ECO:0000256" key="4">
    <source>
        <dbReference type="ARBA" id="ARBA00022692"/>
    </source>
</evidence>
<evidence type="ECO:0000259" key="10">
    <source>
        <dbReference type="Pfam" id="PF02714"/>
    </source>
</evidence>
<feature type="domain" description="CSC1/OSCA1-like cytosolic" evidence="12">
    <location>
        <begin position="196"/>
        <end position="358"/>
    </location>
</feature>
<dbReference type="Pfam" id="PF13967">
    <property type="entry name" value="RSN1_TM"/>
    <property type="match status" value="1"/>
</dbReference>
<evidence type="ECO:0000313" key="13">
    <source>
        <dbReference type="EMBL" id="CAA7397708.1"/>
    </source>
</evidence>
<name>A0A7I8KKU8_SPIIN</name>
<feature type="compositionally biased region" description="Polar residues" evidence="8">
    <location>
        <begin position="746"/>
        <end position="771"/>
    </location>
</feature>
<keyword evidence="14" id="KW-1185">Reference proteome</keyword>
<reference evidence="13" key="1">
    <citation type="submission" date="2020-02" db="EMBL/GenBank/DDBJ databases">
        <authorList>
            <person name="Scholz U."/>
            <person name="Mascher M."/>
            <person name="Fiebig A."/>
        </authorList>
    </citation>
    <scope>NUCLEOTIDE SEQUENCE</scope>
</reference>
<dbReference type="Pfam" id="PF14703">
    <property type="entry name" value="PHM7_cyt"/>
    <property type="match status" value="1"/>
</dbReference>
<evidence type="ECO:0000313" key="14">
    <source>
        <dbReference type="Proteomes" id="UP000663760"/>
    </source>
</evidence>
<keyword evidence="6 9" id="KW-0472">Membrane</keyword>
<dbReference type="InterPro" id="IPR045122">
    <property type="entry name" value="Csc1-like"/>
</dbReference>
<evidence type="ECO:0000256" key="2">
    <source>
        <dbReference type="ARBA" id="ARBA00007779"/>
    </source>
</evidence>
<feature type="transmembrane region" description="Helical" evidence="9">
    <location>
        <begin position="463"/>
        <end position="482"/>
    </location>
</feature>
<keyword evidence="7" id="KW-0407">Ion channel</keyword>
<evidence type="ECO:0000259" key="12">
    <source>
        <dbReference type="Pfam" id="PF14703"/>
    </source>
</evidence>
<evidence type="ECO:0000256" key="9">
    <source>
        <dbReference type="SAM" id="Phobius"/>
    </source>
</evidence>
<feature type="transmembrane region" description="Helical" evidence="9">
    <location>
        <begin position="154"/>
        <end position="173"/>
    </location>
</feature>
<evidence type="ECO:0000256" key="5">
    <source>
        <dbReference type="ARBA" id="ARBA00022989"/>
    </source>
</evidence>
<accession>A0A7I8KKU8</accession>
<feature type="transmembrane region" description="Helical" evidence="9">
    <location>
        <begin position="100"/>
        <end position="124"/>
    </location>
</feature>
<dbReference type="OrthoDB" id="1689567at2759"/>
<evidence type="ECO:0000256" key="7">
    <source>
        <dbReference type="ARBA" id="ARBA00023303"/>
    </source>
</evidence>
<evidence type="ECO:0000256" key="1">
    <source>
        <dbReference type="ARBA" id="ARBA00004141"/>
    </source>
</evidence>
<dbReference type="PANTHER" id="PTHR13018:SF5">
    <property type="entry name" value="RE44586P"/>
    <property type="match status" value="1"/>
</dbReference>
<gene>
    <name evidence="13" type="ORF">SI8410_06008373</name>
</gene>
<comment type="similarity">
    <text evidence="2">Belongs to the CSC1 (TC 1.A.17) family.</text>
</comment>
<organism evidence="13 14">
    <name type="scientific">Spirodela intermedia</name>
    <name type="common">Intermediate duckweed</name>
    <dbReference type="NCBI Taxonomy" id="51605"/>
    <lineage>
        <taxon>Eukaryota</taxon>
        <taxon>Viridiplantae</taxon>
        <taxon>Streptophyta</taxon>
        <taxon>Embryophyta</taxon>
        <taxon>Tracheophyta</taxon>
        <taxon>Spermatophyta</taxon>
        <taxon>Magnoliopsida</taxon>
        <taxon>Liliopsida</taxon>
        <taxon>Araceae</taxon>
        <taxon>Lemnoideae</taxon>
        <taxon>Spirodela</taxon>
    </lineage>
</organism>
<evidence type="ECO:0000256" key="8">
    <source>
        <dbReference type="SAM" id="MobiDB-lite"/>
    </source>
</evidence>
<feature type="domain" description="CSC1/OSCA1-like 7TM region" evidence="10">
    <location>
        <begin position="369"/>
        <end position="641"/>
    </location>
</feature>
<evidence type="ECO:0000259" key="11">
    <source>
        <dbReference type="Pfam" id="PF13967"/>
    </source>
</evidence>
<proteinExistence type="inferred from homology"/>
<dbReference type="GO" id="GO:0005227">
    <property type="term" value="F:calcium-activated cation channel activity"/>
    <property type="evidence" value="ECO:0007669"/>
    <property type="project" value="InterPro"/>
</dbReference>